<proteinExistence type="predicted"/>
<evidence type="ECO:0000313" key="1">
    <source>
        <dbReference type="EMBL" id="GBM28448.1"/>
    </source>
</evidence>
<accession>A0A4Y2EJY4</accession>
<protein>
    <submittedName>
        <fullName evidence="1">Uncharacterized protein</fullName>
    </submittedName>
</protein>
<comment type="caution">
    <text evidence="1">The sequence shown here is derived from an EMBL/GenBank/DDBJ whole genome shotgun (WGS) entry which is preliminary data.</text>
</comment>
<feature type="non-terminal residue" evidence="1">
    <location>
        <position position="1"/>
    </location>
</feature>
<organism evidence="1 2">
    <name type="scientific">Araneus ventricosus</name>
    <name type="common">Orbweaver spider</name>
    <name type="synonym">Epeira ventricosa</name>
    <dbReference type="NCBI Taxonomy" id="182803"/>
    <lineage>
        <taxon>Eukaryota</taxon>
        <taxon>Metazoa</taxon>
        <taxon>Ecdysozoa</taxon>
        <taxon>Arthropoda</taxon>
        <taxon>Chelicerata</taxon>
        <taxon>Arachnida</taxon>
        <taxon>Araneae</taxon>
        <taxon>Araneomorphae</taxon>
        <taxon>Entelegynae</taxon>
        <taxon>Araneoidea</taxon>
        <taxon>Araneidae</taxon>
        <taxon>Araneus</taxon>
    </lineage>
</organism>
<gene>
    <name evidence="1" type="ORF">AVEN_239010_1</name>
</gene>
<name>A0A4Y2EJY4_ARAVE</name>
<dbReference type="Proteomes" id="UP000499080">
    <property type="component" value="Unassembled WGS sequence"/>
</dbReference>
<sequence>CENATEHTGTGLLSCDTEANQLYADEEIISLVQNKPQDDSDLEEIDEPEKVFVSHSDAANSIAIYRAERECDINRHYVYETSA</sequence>
<dbReference type="AlphaFoldDB" id="A0A4Y2EJY4"/>
<evidence type="ECO:0000313" key="2">
    <source>
        <dbReference type="Proteomes" id="UP000499080"/>
    </source>
</evidence>
<keyword evidence="2" id="KW-1185">Reference proteome</keyword>
<reference evidence="1 2" key="1">
    <citation type="journal article" date="2019" name="Sci. Rep.">
        <title>Orb-weaving spider Araneus ventricosus genome elucidates the spidroin gene catalogue.</title>
        <authorList>
            <person name="Kono N."/>
            <person name="Nakamura H."/>
            <person name="Ohtoshi R."/>
            <person name="Moran D.A.P."/>
            <person name="Shinohara A."/>
            <person name="Yoshida Y."/>
            <person name="Fujiwara M."/>
            <person name="Mori M."/>
            <person name="Tomita M."/>
            <person name="Arakawa K."/>
        </authorList>
    </citation>
    <scope>NUCLEOTIDE SEQUENCE [LARGE SCALE GENOMIC DNA]</scope>
</reference>
<dbReference type="EMBL" id="BGPR01246696">
    <property type="protein sequence ID" value="GBM28448.1"/>
    <property type="molecule type" value="Genomic_DNA"/>
</dbReference>